<proteinExistence type="predicted"/>
<dbReference type="InterPro" id="IPR052958">
    <property type="entry name" value="IFN-induced_PKR_regulator"/>
</dbReference>
<dbReference type="PANTHER" id="PTHR46289">
    <property type="entry name" value="52 KDA REPRESSOR OF THE INHIBITOR OF THE PROTEIN KINASE-LIKE PROTEIN-RELATED"/>
    <property type="match status" value="1"/>
</dbReference>
<reference evidence="1 2" key="1">
    <citation type="submission" date="2023-02" db="EMBL/GenBank/DDBJ databases">
        <title>LHISI_Scaffold_Assembly.</title>
        <authorList>
            <person name="Stuart O.P."/>
            <person name="Cleave R."/>
            <person name="Magrath M.J.L."/>
            <person name="Mikheyev A.S."/>
        </authorList>
    </citation>
    <scope>NUCLEOTIDE SEQUENCE [LARGE SCALE GENOMIC DNA]</scope>
    <source>
        <strain evidence="1">Daus_M_001</strain>
        <tissue evidence="1">Leg muscle</tissue>
    </source>
</reference>
<keyword evidence="2" id="KW-1185">Reference proteome</keyword>
<name>A0ABQ9HTQ7_9NEOP</name>
<comment type="caution">
    <text evidence="1">The sequence shown here is derived from an EMBL/GenBank/DDBJ whole genome shotgun (WGS) entry which is preliminary data.</text>
</comment>
<sequence length="424" mass="48352">MRIILIRQLVVDWDYMYVVVIQTSAIAYVEWLLKGRHVVFFCRPHGHWLTAVTLAAHNHRGGPAGHSEAQMEGVAGALFPSALVHPNRAPIAASQELSHIQMAASSVPLMLKLLASTEFCRAEAQRVVARCWTRRELEDMWIGDKVLISFTRWALARSADMMLLIITEELARNLQTSDISITSSLRQTELIMGRLTDLTIEEKFTELWEKVKRHGENLDLQPVSLPRVRQHLNPDQFLRQKYFAIIDIIKGEMESHFQHPGVTIYKAIENVLVKSSNGEVKNIRDQVLQICEHFKEDLNVERFTRQLAMLTEATAGRKINSVHDVLDSIRREQSQTRTLFSELCTCLKLLLVLPTTSATAERPFSTLRCLKTWLCSTMTHECLSHIAVLTVHRDLAKDVPNLDIANKFITSKESRKLVFGHIHV</sequence>
<protein>
    <recommendedName>
        <fullName evidence="3">HAT C-terminal dimerisation domain-containing protein</fullName>
    </recommendedName>
</protein>
<evidence type="ECO:0000313" key="2">
    <source>
        <dbReference type="Proteomes" id="UP001159363"/>
    </source>
</evidence>
<dbReference type="PANTHER" id="PTHR46289:SF17">
    <property type="entry name" value="HAT C-TERMINAL DIMERISATION DOMAIN-CONTAINING PROTEIN"/>
    <property type="match status" value="1"/>
</dbReference>
<dbReference type="EMBL" id="JARBHB010000004">
    <property type="protein sequence ID" value="KAJ8887243.1"/>
    <property type="molecule type" value="Genomic_DNA"/>
</dbReference>
<gene>
    <name evidence="1" type="ORF">PR048_013458</name>
</gene>
<organism evidence="1 2">
    <name type="scientific">Dryococelus australis</name>
    <dbReference type="NCBI Taxonomy" id="614101"/>
    <lineage>
        <taxon>Eukaryota</taxon>
        <taxon>Metazoa</taxon>
        <taxon>Ecdysozoa</taxon>
        <taxon>Arthropoda</taxon>
        <taxon>Hexapoda</taxon>
        <taxon>Insecta</taxon>
        <taxon>Pterygota</taxon>
        <taxon>Neoptera</taxon>
        <taxon>Polyneoptera</taxon>
        <taxon>Phasmatodea</taxon>
        <taxon>Verophasmatodea</taxon>
        <taxon>Anareolatae</taxon>
        <taxon>Phasmatidae</taxon>
        <taxon>Eurycanthinae</taxon>
        <taxon>Dryococelus</taxon>
    </lineage>
</organism>
<evidence type="ECO:0008006" key="3">
    <source>
        <dbReference type="Google" id="ProtNLM"/>
    </source>
</evidence>
<dbReference type="Proteomes" id="UP001159363">
    <property type="component" value="Chromosome X"/>
</dbReference>
<evidence type="ECO:0000313" key="1">
    <source>
        <dbReference type="EMBL" id="KAJ8887243.1"/>
    </source>
</evidence>
<accession>A0ABQ9HTQ7</accession>